<comment type="caution">
    <text evidence="1">The sequence shown here is derived from an EMBL/GenBank/DDBJ whole genome shotgun (WGS) entry which is preliminary data.</text>
</comment>
<name>A0ABW5R7X5_9BACL</name>
<sequence>MYLYRIEATIAGALTVVIVIADSDEKAFDYAEQQLEKHFIAKPVVEELCVLEKKRMSAGNGYVIETESGQTS</sequence>
<protein>
    <submittedName>
        <fullName evidence="1">DUF3906 family protein</fullName>
    </submittedName>
</protein>
<organism evidence="1 2">
    <name type="scientific">Marinicrinis sediminis</name>
    <dbReference type="NCBI Taxonomy" id="1652465"/>
    <lineage>
        <taxon>Bacteria</taxon>
        <taxon>Bacillati</taxon>
        <taxon>Bacillota</taxon>
        <taxon>Bacilli</taxon>
        <taxon>Bacillales</taxon>
        <taxon>Paenibacillaceae</taxon>
    </lineage>
</organism>
<reference evidence="2" key="1">
    <citation type="journal article" date="2019" name="Int. J. Syst. Evol. Microbiol.">
        <title>The Global Catalogue of Microorganisms (GCM) 10K type strain sequencing project: providing services to taxonomists for standard genome sequencing and annotation.</title>
        <authorList>
            <consortium name="The Broad Institute Genomics Platform"/>
            <consortium name="The Broad Institute Genome Sequencing Center for Infectious Disease"/>
            <person name="Wu L."/>
            <person name="Ma J."/>
        </authorList>
    </citation>
    <scope>NUCLEOTIDE SEQUENCE [LARGE SCALE GENOMIC DNA]</scope>
    <source>
        <strain evidence="2">KCTC 33676</strain>
    </source>
</reference>
<dbReference type="Pfam" id="PF13046">
    <property type="entry name" value="DUF3906"/>
    <property type="match status" value="1"/>
</dbReference>
<dbReference type="RefSeq" id="WP_379928553.1">
    <property type="nucleotide sequence ID" value="NZ_JBHUMM010000009.1"/>
</dbReference>
<keyword evidence="2" id="KW-1185">Reference proteome</keyword>
<gene>
    <name evidence="1" type="ORF">ACFSUC_05835</name>
</gene>
<accession>A0ABW5R7X5</accession>
<proteinExistence type="predicted"/>
<evidence type="ECO:0000313" key="2">
    <source>
        <dbReference type="Proteomes" id="UP001597497"/>
    </source>
</evidence>
<evidence type="ECO:0000313" key="1">
    <source>
        <dbReference type="EMBL" id="MFD2671122.1"/>
    </source>
</evidence>
<dbReference type="InterPro" id="IPR024998">
    <property type="entry name" value="DUF3906"/>
</dbReference>
<dbReference type="EMBL" id="JBHUMM010000009">
    <property type="protein sequence ID" value="MFD2671122.1"/>
    <property type="molecule type" value="Genomic_DNA"/>
</dbReference>
<dbReference type="Proteomes" id="UP001597497">
    <property type="component" value="Unassembled WGS sequence"/>
</dbReference>